<dbReference type="CDD" id="cd02019">
    <property type="entry name" value="NK"/>
    <property type="match status" value="1"/>
</dbReference>
<evidence type="ECO:0008006" key="2">
    <source>
        <dbReference type="Google" id="ProtNLM"/>
    </source>
</evidence>
<reference evidence="1" key="1">
    <citation type="submission" date="2020-02" db="EMBL/GenBank/DDBJ databases">
        <authorList>
            <person name="Meier V. D."/>
        </authorList>
    </citation>
    <scope>NUCLEOTIDE SEQUENCE</scope>
    <source>
        <strain evidence="1">AVDCRST_MAG35</strain>
    </source>
</reference>
<dbReference type="InterPro" id="IPR027417">
    <property type="entry name" value="P-loop_NTPase"/>
</dbReference>
<gene>
    <name evidence="1" type="ORF">AVDCRST_MAG35-1223</name>
</gene>
<dbReference type="AlphaFoldDB" id="A0A6J4P5Y4"/>
<sequence length="198" mass="21207">MTSAVPEATRSATEEAADRALALALSRPSSAGRTRVVAVDGPSGAGKTTFARVLVERAEERLGTAPPLVQMDEIYPGWDGLAASVPVLVERVLEPIAQGHPAAYRRWDWDAERWGTLVAVPLSGLVVVEGSGCGSRPARPYLGALVWVEAPAGLRMGRGLARDGEAYRPHWERWAEQEQALFAAEGTRERADLLLATG</sequence>
<protein>
    <recommendedName>
        <fullName evidence="2">(d)CMP kinase</fullName>
    </recommendedName>
</protein>
<accession>A0A6J4P5Y4</accession>
<dbReference type="Gene3D" id="3.40.50.300">
    <property type="entry name" value="P-loop containing nucleotide triphosphate hydrolases"/>
    <property type="match status" value="1"/>
</dbReference>
<dbReference type="EMBL" id="CADCUY010000254">
    <property type="protein sequence ID" value="CAA9407162.1"/>
    <property type="molecule type" value="Genomic_DNA"/>
</dbReference>
<dbReference type="SUPFAM" id="SSF52540">
    <property type="entry name" value="P-loop containing nucleoside triphosphate hydrolases"/>
    <property type="match status" value="1"/>
</dbReference>
<proteinExistence type="predicted"/>
<name>A0A6J4P5Y4_9ACTN</name>
<organism evidence="1">
    <name type="scientific">uncultured Quadrisphaera sp</name>
    <dbReference type="NCBI Taxonomy" id="904978"/>
    <lineage>
        <taxon>Bacteria</taxon>
        <taxon>Bacillati</taxon>
        <taxon>Actinomycetota</taxon>
        <taxon>Actinomycetes</taxon>
        <taxon>Kineosporiales</taxon>
        <taxon>Kineosporiaceae</taxon>
        <taxon>Quadrisphaera</taxon>
        <taxon>environmental samples</taxon>
    </lineage>
</organism>
<evidence type="ECO:0000313" key="1">
    <source>
        <dbReference type="EMBL" id="CAA9407162.1"/>
    </source>
</evidence>